<evidence type="ECO:0000256" key="1">
    <source>
        <dbReference type="SAM" id="Phobius"/>
    </source>
</evidence>
<keyword evidence="1" id="KW-0812">Transmembrane</keyword>
<dbReference type="AlphaFoldDB" id="C7GFW8"/>
<dbReference type="EMBL" id="ABYJ02000223">
    <property type="protein sequence ID" value="EEU99283.1"/>
    <property type="molecule type" value="Genomic_DNA"/>
</dbReference>
<feature type="transmembrane region" description="Helical" evidence="1">
    <location>
        <begin position="14"/>
        <end position="32"/>
    </location>
</feature>
<evidence type="ECO:0000313" key="2">
    <source>
        <dbReference type="EMBL" id="EEU99283.1"/>
    </source>
</evidence>
<reference evidence="2 3" key="1">
    <citation type="submission" date="2009-08" db="EMBL/GenBank/DDBJ databases">
        <authorList>
            <person name="Weinstock G."/>
            <person name="Sodergren E."/>
            <person name="Clifton S."/>
            <person name="Fulton L."/>
            <person name="Fulton B."/>
            <person name="Courtney L."/>
            <person name="Fronick C."/>
            <person name="Harrison M."/>
            <person name="Strong C."/>
            <person name="Farmer C."/>
            <person name="Delahaunty K."/>
            <person name="Markovic C."/>
            <person name="Hall O."/>
            <person name="Minx P."/>
            <person name="Tomlinson C."/>
            <person name="Mitreva M."/>
            <person name="Nelson J."/>
            <person name="Hou S."/>
            <person name="Wollam A."/>
            <person name="Pepin K.H."/>
            <person name="Johnson M."/>
            <person name="Bhonagiri V."/>
            <person name="Nash W.E."/>
            <person name="Warren W."/>
            <person name="Chinwalla A."/>
            <person name="Mardis E.R."/>
            <person name="Wilson R.K."/>
        </authorList>
    </citation>
    <scope>NUCLEOTIDE SEQUENCE [LARGE SCALE GENOMIC DNA]</scope>
    <source>
        <strain evidence="2 3">L1-82</strain>
    </source>
</reference>
<dbReference type="Proteomes" id="UP000004828">
    <property type="component" value="Unassembled WGS sequence"/>
</dbReference>
<feature type="transmembrane region" description="Helical" evidence="1">
    <location>
        <begin position="44"/>
        <end position="64"/>
    </location>
</feature>
<accession>C7GFW8</accession>
<evidence type="ECO:0000313" key="3">
    <source>
        <dbReference type="Proteomes" id="UP000004828"/>
    </source>
</evidence>
<keyword evidence="1" id="KW-1133">Transmembrane helix</keyword>
<proteinExistence type="predicted"/>
<comment type="caution">
    <text evidence="2">The sequence shown here is derived from an EMBL/GenBank/DDBJ whole genome shotgun (WGS) entry which is preliminary data.</text>
</comment>
<dbReference type="HOGENOM" id="CLU_2809768_0_0_9"/>
<sequence length="67" mass="8113">MPPFSFHFFPPDTFYFNILFYIFCIILFSFSADVNIIFDFYSFFLHYGWIILYNTAIIVARQMLVCL</sequence>
<name>C7GFW8_9FIRM</name>
<keyword evidence="1" id="KW-0472">Membrane</keyword>
<organism evidence="2 3">
    <name type="scientific">Roseburia intestinalis L1-82</name>
    <dbReference type="NCBI Taxonomy" id="536231"/>
    <lineage>
        <taxon>Bacteria</taxon>
        <taxon>Bacillati</taxon>
        <taxon>Bacillota</taxon>
        <taxon>Clostridia</taxon>
        <taxon>Lachnospirales</taxon>
        <taxon>Lachnospiraceae</taxon>
        <taxon>Roseburia</taxon>
    </lineage>
</organism>
<gene>
    <name evidence="2" type="ORF">ROSINTL182_08826</name>
</gene>
<protein>
    <submittedName>
        <fullName evidence="2">Uncharacterized protein</fullName>
    </submittedName>
</protein>